<dbReference type="PANTHER" id="PTHR43214:SF24">
    <property type="entry name" value="TRANSCRIPTIONAL REGULATORY PROTEIN NARL-RELATED"/>
    <property type="match status" value="1"/>
</dbReference>
<evidence type="ECO:0000259" key="7">
    <source>
        <dbReference type="PROSITE" id="PS50043"/>
    </source>
</evidence>
<dbReference type="GO" id="GO:0000160">
    <property type="term" value="P:phosphorelay signal transduction system"/>
    <property type="evidence" value="ECO:0007669"/>
    <property type="project" value="InterPro"/>
</dbReference>
<dbReference type="GeneID" id="60605264"/>
<evidence type="ECO:0000313" key="9">
    <source>
        <dbReference type="EMBL" id="CAQ04424.1"/>
    </source>
</evidence>
<keyword evidence="10" id="KW-1185">Reference proteome</keyword>
<dbReference type="InterPro" id="IPR016032">
    <property type="entry name" value="Sig_transdc_resp-reg_C-effctor"/>
</dbReference>
<dbReference type="HOGENOM" id="CLU_000445_90_10_11"/>
<dbReference type="Pfam" id="PF00196">
    <property type="entry name" value="GerE"/>
    <property type="match status" value="1"/>
</dbReference>
<gene>
    <name evidence="9" type="primary">tcsR2</name>
    <name evidence="9" type="ordered locus">cu0464</name>
</gene>
<evidence type="ECO:0000313" key="10">
    <source>
        <dbReference type="Proteomes" id="UP000001727"/>
    </source>
</evidence>
<feature type="compositionally biased region" description="Low complexity" evidence="6">
    <location>
        <begin position="166"/>
        <end position="182"/>
    </location>
</feature>
<dbReference type="InterPro" id="IPR058245">
    <property type="entry name" value="NreC/VraR/RcsB-like_REC"/>
</dbReference>
<dbReference type="SUPFAM" id="SSF46894">
    <property type="entry name" value="C-terminal effector domain of the bipartite response regulators"/>
    <property type="match status" value="1"/>
</dbReference>
<dbReference type="InterPro" id="IPR001789">
    <property type="entry name" value="Sig_transdc_resp-reg_receiver"/>
</dbReference>
<dbReference type="Pfam" id="PF00072">
    <property type="entry name" value="Response_reg"/>
    <property type="match status" value="1"/>
</dbReference>
<dbReference type="InterPro" id="IPR011006">
    <property type="entry name" value="CheY-like_superfamily"/>
</dbReference>
<dbReference type="PROSITE" id="PS50043">
    <property type="entry name" value="HTH_LUXR_2"/>
    <property type="match status" value="1"/>
</dbReference>
<dbReference type="RefSeq" id="WP_012359717.1">
    <property type="nucleotide sequence ID" value="NC_010545.1"/>
</dbReference>
<dbReference type="Gene3D" id="3.40.50.2300">
    <property type="match status" value="1"/>
</dbReference>
<dbReference type="PROSITE" id="PS00622">
    <property type="entry name" value="HTH_LUXR_1"/>
    <property type="match status" value="1"/>
</dbReference>
<dbReference type="EMBL" id="AM942444">
    <property type="protein sequence ID" value="CAQ04424.1"/>
    <property type="molecule type" value="Genomic_DNA"/>
</dbReference>
<evidence type="ECO:0000256" key="1">
    <source>
        <dbReference type="ARBA" id="ARBA00022553"/>
    </source>
</evidence>
<dbReference type="InterPro" id="IPR039420">
    <property type="entry name" value="WalR-like"/>
</dbReference>
<sequence length="264" mass="27750">MITVGLADDQQLVRAGFAMVLDSQDDLSVAWEAADGAEACELAVALPVDMILMDVQMPTMDGIAATRRILNELSPTGPAGEPTRVVVLTTFDSDNYVLGAVTAGASGFLLKDADPEELINAVRTVGESTAVISPAATAKLIQRLRADGAAANPEGPKSTPAPGVPPQNTAAPQPAAARPATPDAEDDLGLVDPLTRREREILCLIAKGQSNQEIAEKLFISLPTVKTHVGRVLMKTGSRDRVHAVLFALKHHLVDPEELLTAEG</sequence>
<dbReference type="CDD" id="cd17535">
    <property type="entry name" value="REC_NarL-like"/>
    <property type="match status" value="1"/>
</dbReference>
<dbReference type="CDD" id="cd06170">
    <property type="entry name" value="LuxR_C_like"/>
    <property type="match status" value="1"/>
</dbReference>
<dbReference type="KEGG" id="cur:cu0464"/>
<accession>B1VF85</accession>
<keyword evidence="2" id="KW-0805">Transcription regulation</keyword>
<evidence type="ECO:0000256" key="4">
    <source>
        <dbReference type="ARBA" id="ARBA00023163"/>
    </source>
</evidence>
<evidence type="ECO:0000256" key="3">
    <source>
        <dbReference type="ARBA" id="ARBA00023125"/>
    </source>
</evidence>
<dbReference type="SMART" id="SM00448">
    <property type="entry name" value="REC"/>
    <property type="match status" value="1"/>
</dbReference>
<dbReference type="PRINTS" id="PR00038">
    <property type="entry name" value="HTHLUXR"/>
</dbReference>
<keyword evidence="4" id="KW-0804">Transcription</keyword>
<organism evidence="9 10">
    <name type="scientific">Corynebacterium urealyticum (strain ATCC 43042 / DSM 7109)</name>
    <dbReference type="NCBI Taxonomy" id="504474"/>
    <lineage>
        <taxon>Bacteria</taxon>
        <taxon>Bacillati</taxon>
        <taxon>Actinomycetota</taxon>
        <taxon>Actinomycetes</taxon>
        <taxon>Mycobacteriales</taxon>
        <taxon>Corynebacteriaceae</taxon>
        <taxon>Corynebacterium</taxon>
    </lineage>
</organism>
<keyword evidence="3" id="KW-0238">DNA-binding</keyword>
<evidence type="ECO:0000256" key="6">
    <source>
        <dbReference type="SAM" id="MobiDB-lite"/>
    </source>
</evidence>
<dbReference type="SMART" id="SM00421">
    <property type="entry name" value="HTH_LUXR"/>
    <property type="match status" value="1"/>
</dbReference>
<dbReference type="STRING" id="504474.cu0464"/>
<feature type="domain" description="Response regulatory" evidence="8">
    <location>
        <begin position="3"/>
        <end position="126"/>
    </location>
</feature>
<dbReference type="eggNOG" id="COG2197">
    <property type="taxonomic scope" value="Bacteria"/>
</dbReference>
<evidence type="ECO:0000259" key="8">
    <source>
        <dbReference type="PROSITE" id="PS50110"/>
    </source>
</evidence>
<feature type="modified residue" description="4-aspartylphosphate" evidence="5">
    <location>
        <position position="54"/>
    </location>
</feature>
<dbReference type="InterPro" id="IPR000792">
    <property type="entry name" value="Tscrpt_reg_LuxR_C"/>
</dbReference>
<feature type="region of interest" description="Disordered" evidence="6">
    <location>
        <begin position="149"/>
        <end position="191"/>
    </location>
</feature>
<evidence type="ECO:0000256" key="5">
    <source>
        <dbReference type="PROSITE-ProRule" id="PRU00169"/>
    </source>
</evidence>
<keyword evidence="1 5" id="KW-0597">Phosphoprotein</keyword>
<dbReference type="Proteomes" id="UP000001727">
    <property type="component" value="Chromosome"/>
</dbReference>
<dbReference type="PROSITE" id="PS50110">
    <property type="entry name" value="RESPONSE_REGULATORY"/>
    <property type="match status" value="1"/>
</dbReference>
<proteinExistence type="predicted"/>
<reference evidence="9 10" key="1">
    <citation type="journal article" date="2008" name="J. Biotechnol.">
        <title>The lifestyle of Corynebacterium urealyticum derived from its complete genome sequence established by pyrosequencing.</title>
        <authorList>
            <person name="Tauch A."/>
            <person name="Trost E."/>
            <person name="Tilker A."/>
            <person name="Ludewig U."/>
            <person name="Schneiker S."/>
            <person name="Goesmann A."/>
            <person name="Arnold W."/>
            <person name="Bekel T."/>
            <person name="Brinkrolf K."/>
            <person name="Brune I."/>
            <person name="Goetker S."/>
            <person name="Kalinowski J."/>
            <person name="Kamp P.-B."/>
            <person name="Lobo F.P."/>
            <person name="Viehoever P."/>
            <person name="Weisshaar B."/>
            <person name="Soriano F."/>
            <person name="Droege M."/>
            <person name="Puehler A."/>
        </authorList>
    </citation>
    <scope>NUCLEOTIDE SEQUENCE [LARGE SCALE GENOMIC DNA]</scope>
    <source>
        <strain evidence="10">ATCC 43042 / DSM 7109</strain>
    </source>
</reference>
<name>B1VF85_CORU7</name>
<feature type="domain" description="HTH luxR-type" evidence="7">
    <location>
        <begin position="187"/>
        <end position="252"/>
    </location>
</feature>
<protein>
    <submittedName>
        <fullName evidence="9">Two-component system response regulator</fullName>
    </submittedName>
</protein>
<dbReference type="GO" id="GO:0003677">
    <property type="term" value="F:DNA binding"/>
    <property type="evidence" value="ECO:0007669"/>
    <property type="project" value="UniProtKB-KW"/>
</dbReference>
<dbReference type="GO" id="GO:0006355">
    <property type="term" value="P:regulation of DNA-templated transcription"/>
    <property type="evidence" value="ECO:0007669"/>
    <property type="project" value="InterPro"/>
</dbReference>
<evidence type="ECO:0000256" key="2">
    <source>
        <dbReference type="ARBA" id="ARBA00023015"/>
    </source>
</evidence>
<dbReference type="SUPFAM" id="SSF52172">
    <property type="entry name" value="CheY-like"/>
    <property type="match status" value="1"/>
</dbReference>
<dbReference type="PANTHER" id="PTHR43214">
    <property type="entry name" value="TWO-COMPONENT RESPONSE REGULATOR"/>
    <property type="match status" value="1"/>
</dbReference>
<dbReference type="AlphaFoldDB" id="B1VF85"/>